<dbReference type="SUPFAM" id="SSF46626">
    <property type="entry name" value="Cytochrome c"/>
    <property type="match status" value="1"/>
</dbReference>
<name>A0A382M9I1_9ZZZZ</name>
<evidence type="ECO:0008006" key="2">
    <source>
        <dbReference type="Google" id="ProtNLM"/>
    </source>
</evidence>
<dbReference type="EMBL" id="UINC01092178">
    <property type="protein sequence ID" value="SVC45539.1"/>
    <property type="molecule type" value="Genomic_DNA"/>
</dbReference>
<feature type="non-terminal residue" evidence="1">
    <location>
        <position position="175"/>
    </location>
</feature>
<dbReference type="InterPro" id="IPR036909">
    <property type="entry name" value="Cyt_c-like_dom_sf"/>
</dbReference>
<reference evidence="1" key="1">
    <citation type="submission" date="2018-05" db="EMBL/GenBank/DDBJ databases">
        <authorList>
            <person name="Lanie J.A."/>
            <person name="Ng W.-L."/>
            <person name="Kazmierczak K.M."/>
            <person name="Andrzejewski T.M."/>
            <person name="Davidsen T.M."/>
            <person name="Wayne K.J."/>
            <person name="Tettelin H."/>
            <person name="Glass J.I."/>
            <person name="Rusch D."/>
            <person name="Podicherti R."/>
            <person name="Tsui H.-C.T."/>
            <person name="Winkler M.E."/>
        </authorList>
    </citation>
    <scope>NUCLEOTIDE SEQUENCE</scope>
</reference>
<dbReference type="GO" id="GO:0020037">
    <property type="term" value="F:heme binding"/>
    <property type="evidence" value="ECO:0007669"/>
    <property type="project" value="InterPro"/>
</dbReference>
<sequence>MTLRSTTGWGISIGGTFFALTVLGFVFAQGIEAQEEVVLSDVTYSREIAPILQRSCQNCHNSIGVAPMALETYEQVRRYGPRIKRRTGIRDRAGAMPPWYVEKDIGIQHFKDDPSLSDWELAAVAAWVDNGMPEGDPADLPEPIEWVSRGDLWQAGEPDLVVETEEIFMEAGAPD</sequence>
<organism evidence="1">
    <name type="scientific">marine metagenome</name>
    <dbReference type="NCBI Taxonomy" id="408172"/>
    <lineage>
        <taxon>unclassified sequences</taxon>
        <taxon>metagenomes</taxon>
        <taxon>ecological metagenomes</taxon>
    </lineage>
</organism>
<dbReference type="AlphaFoldDB" id="A0A382M9I1"/>
<dbReference type="GO" id="GO:0009055">
    <property type="term" value="F:electron transfer activity"/>
    <property type="evidence" value="ECO:0007669"/>
    <property type="project" value="InterPro"/>
</dbReference>
<evidence type="ECO:0000313" key="1">
    <source>
        <dbReference type="EMBL" id="SVC45539.1"/>
    </source>
</evidence>
<proteinExistence type="predicted"/>
<accession>A0A382M9I1</accession>
<gene>
    <name evidence="1" type="ORF">METZ01_LOCUS298393</name>
</gene>
<protein>
    <recommendedName>
        <fullName evidence="2">Cytochrome c domain-containing protein</fullName>
    </recommendedName>
</protein>